<feature type="transmembrane region" description="Helical" evidence="7">
    <location>
        <begin position="172"/>
        <end position="191"/>
    </location>
</feature>
<dbReference type="CDD" id="cd06261">
    <property type="entry name" value="TM_PBP2"/>
    <property type="match status" value="1"/>
</dbReference>
<reference evidence="9 10" key="2">
    <citation type="journal article" date="2016" name="Environ. Microbiol. Rep.">
        <title>Metagenomic evidence for the presence of phototrophic Gemmatimonadetes bacteria in diverse environments.</title>
        <authorList>
            <person name="Zeng Y."/>
            <person name="Baumbach J."/>
            <person name="Barbosa E.G."/>
            <person name="Azevedo V."/>
            <person name="Zhang C."/>
            <person name="Koblizek M."/>
        </authorList>
    </citation>
    <scope>NUCLEOTIDE SEQUENCE [LARGE SCALE GENOMIC DNA]</scope>
    <source>
        <strain evidence="9 10">AP64</strain>
    </source>
</reference>
<evidence type="ECO:0000256" key="1">
    <source>
        <dbReference type="ARBA" id="ARBA00004651"/>
    </source>
</evidence>
<evidence type="ECO:0000259" key="8">
    <source>
        <dbReference type="PROSITE" id="PS50928"/>
    </source>
</evidence>
<keyword evidence="10" id="KW-1185">Reference proteome</keyword>
<dbReference type="InterPro" id="IPR045621">
    <property type="entry name" value="BPD_transp_1_N"/>
</dbReference>
<dbReference type="Pfam" id="PF00528">
    <property type="entry name" value="BPD_transp_1"/>
    <property type="match status" value="1"/>
</dbReference>
<dbReference type="SUPFAM" id="SSF161098">
    <property type="entry name" value="MetI-like"/>
    <property type="match status" value="1"/>
</dbReference>
<dbReference type="PANTHER" id="PTHR43163">
    <property type="entry name" value="DIPEPTIDE TRANSPORT SYSTEM PERMEASE PROTEIN DPPB-RELATED"/>
    <property type="match status" value="1"/>
</dbReference>
<keyword evidence="2 7" id="KW-0813">Transport</keyword>
<evidence type="ECO:0000256" key="5">
    <source>
        <dbReference type="ARBA" id="ARBA00022989"/>
    </source>
</evidence>
<dbReference type="Gene3D" id="1.10.3720.10">
    <property type="entry name" value="MetI-like"/>
    <property type="match status" value="1"/>
</dbReference>
<dbReference type="InterPro" id="IPR000515">
    <property type="entry name" value="MetI-like"/>
</dbReference>
<dbReference type="eggNOG" id="COG0601">
    <property type="taxonomic scope" value="Bacteria"/>
</dbReference>
<comment type="similarity">
    <text evidence="7">Belongs to the binding-protein-dependent transport system permease family.</text>
</comment>
<dbReference type="Proteomes" id="UP000076404">
    <property type="component" value="Chromosome"/>
</dbReference>
<evidence type="ECO:0000313" key="9">
    <source>
        <dbReference type="EMBL" id="AMW04805.1"/>
    </source>
</evidence>
<gene>
    <name evidence="9" type="ORF">GEMMAAP_08090</name>
</gene>
<dbReference type="Pfam" id="PF19300">
    <property type="entry name" value="BPD_transp_1_N"/>
    <property type="match status" value="1"/>
</dbReference>
<feature type="transmembrane region" description="Helical" evidence="7">
    <location>
        <begin position="93"/>
        <end position="114"/>
    </location>
</feature>
<feature type="transmembrane region" description="Helical" evidence="7">
    <location>
        <begin position="226"/>
        <end position="252"/>
    </location>
</feature>
<organism evidence="9 10">
    <name type="scientific">Gemmatimonas phototrophica</name>
    <dbReference type="NCBI Taxonomy" id="1379270"/>
    <lineage>
        <taxon>Bacteria</taxon>
        <taxon>Pseudomonadati</taxon>
        <taxon>Gemmatimonadota</taxon>
        <taxon>Gemmatimonadia</taxon>
        <taxon>Gemmatimonadales</taxon>
        <taxon>Gemmatimonadaceae</taxon>
        <taxon>Gemmatimonas</taxon>
    </lineage>
</organism>
<feature type="domain" description="ABC transmembrane type-1" evidence="8">
    <location>
        <begin position="87"/>
        <end position="291"/>
    </location>
</feature>
<accession>A0A143BJP1</accession>
<reference evidence="9 10" key="1">
    <citation type="journal article" date="2014" name="Proc. Natl. Acad. Sci. U.S.A.">
        <title>Functional type 2 photosynthetic reaction centers found in the rare bacterial phylum Gemmatimonadetes.</title>
        <authorList>
            <person name="Zeng Y."/>
            <person name="Feng F."/>
            <person name="Medova H."/>
            <person name="Dean J."/>
            <person name="Koblizek M."/>
        </authorList>
    </citation>
    <scope>NUCLEOTIDE SEQUENCE [LARGE SCALE GENOMIC DNA]</scope>
    <source>
        <strain evidence="9 10">AP64</strain>
    </source>
</reference>
<keyword evidence="5 7" id="KW-1133">Transmembrane helix</keyword>
<dbReference type="GO" id="GO:0055085">
    <property type="term" value="P:transmembrane transport"/>
    <property type="evidence" value="ECO:0007669"/>
    <property type="project" value="InterPro"/>
</dbReference>
<feature type="transmembrane region" description="Helical" evidence="7">
    <location>
        <begin position="126"/>
        <end position="152"/>
    </location>
</feature>
<evidence type="ECO:0000256" key="3">
    <source>
        <dbReference type="ARBA" id="ARBA00022475"/>
    </source>
</evidence>
<dbReference type="EMBL" id="CP011454">
    <property type="protein sequence ID" value="AMW04805.1"/>
    <property type="molecule type" value="Genomic_DNA"/>
</dbReference>
<keyword evidence="6 7" id="KW-0472">Membrane</keyword>
<dbReference type="KEGG" id="gph:GEMMAAP_08090"/>
<dbReference type="GO" id="GO:0005886">
    <property type="term" value="C:plasma membrane"/>
    <property type="evidence" value="ECO:0007669"/>
    <property type="project" value="UniProtKB-SubCell"/>
</dbReference>
<sequence length="307" mass="32922">MQGVPLLLLISVLVFGLLQAVPGGPLAAYLENPNVRPEDIARLRIAMGLDAPVGVQYLRWLGAFVRGDWGYSYADGRPVIDRVLERIPATMELVGASSVLALLLALPVGIVAAVRRGADRVTNVAATAGISLPVFWFGLLLQLVFAIQLGWLPSSGRQSFGATDLADRLSHLMLPALVLAAVQGAAWSRYLRRAMRETLELPFIRAARVRGFSEARLVLRHALPNAVAPFITVVLLDAAMLASGAVVTESVFAWPGVGSLFTEALVKRDYPVLMAFLMCGAVAVLLLNLVADLAVQRLDPRTREAGA</sequence>
<evidence type="ECO:0000256" key="4">
    <source>
        <dbReference type="ARBA" id="ARBA00022692"/>
    </source>
</evidence>
<protein>
    <recommendedName>
        <fullName evidence="8">ABC transmembrane type-1 domain-containing protein</fullName>
    </recommendedName>
</protein>
<dbReference type="PANTHER" id="PTHR43163:SF6">
    <property type="entry name" value="DIPEPTIDE TRANSPORT SYSTEM PERMEASE PROTEIN DPPB-RELATED"/>
    <property type="match status" value="1"/>
</dbReference>
<dbReference type="AlphaFoldDB" id="A0A143BJP1"/>
<evidence type="ECO:0000256" key="6">
    <source>
        <dbReference type="ARBA" id="ARBA00023136"/>
    </source>
</evidence>
<comment type="subcellular location">
    <subcellularLocation>
        <location evidence="1 7">Cell membrane</location>
        <topology evidence="1 7">Multi-pass membrane protein</topology>
    </subcellularLocation>
</comment>
<evidence type="ECO:0000313" key="10">
    <source>
        <dbReference type="Proteomes" id="UP000076404"/>
    </source>
</evidence>
<feature type="transmembrane region" description="Helical" evidence="7">
    <location>
        <begin position="272"/>
        <end position="295"/>
    </location>
</feature>
<dbReference type="PROSITE" id="PS50928">
    <property type="entry name" value="ABC_TM1"/>
    <property type="match status" value="1"/>
</dbReference>
<dbReference type="InterPro" id="IPR035906">
    <property type="entry name" value="MetI-like_sf"/>
</dbReference>
<keyword evidence="4 7" id="KW-0812">Transmembrane</keyword>
<evidence type="ECO:0000256" key="7">
    <source>
        <dbReference type="RuleBase" id="RU363032"/>
    </source>
</evidence>
<proteinExistence type="inferred from homology"/>
<dbReference type="STRING" id="1379270.GEMMAAP_08090"/>
<name>A0A143BJP1_9BACT</name>
<evidence type="ECO:0000256" key="2">
    <source>
        <dbReference type="ARBA" id="ARBA00022448"/>
    </source>
</evidence>
<keyword evidence="3" id="KW-1003">Cell membrane</keyword>